<feature type="chain" id="PRO_5005122697" description="Flagella basal body P-ring formation protein FlgA" evidence="1">
    <location>
        <begin position="35"/>
        <end position="166"/>
    </location>
</feature>
<dbReference type="EMBL" id="CP001016">
    <property type="protein sequence ID" value="ACB97204.1"/>
    <property type="molecule type" value="Genomic_DNA"/>
</dbReference>
<dbReference type="OrthoDB" id="8448733at2"/>
<comment type="similarity">
    <text evidence="1">Belongs to the FlgA family.</text>
</comment>
<keyword evidence="1" id="KW-0732">Signal</keyword>
<dbReference type="CDD" id="cd11614">
    <property type="entry name" value="SAF_CpaB_FlgA_like"/>
    <property type="match status" value="1"/>
</dbReference>
<reference evidence="4" key="1">
    <citation type="submission" date="2008-03" db="EMBL/GenBank/DDBJ databases">
        <title>Complete sequence of chromosome of Beijerinckia indica subsp. indica ATCC 9039.</title>
        <authorList>
            <consortium name="US DOE Joint Genome Institute"/>
            <person name="Copeland A."/>
            <person name="Lucas S."/>
            <person name="Lapidus A."/>
            <person name="Glavina del Rio T."/>
            <person name="Dalin E."/>
            <person name="Tice H."/>
            <person name="Bruce D."/>
            <person name="Goodwin L."/>
            <person name="Pitluck S."/>
            <person name="LaButti K."/>
            <person name="Schmutz J."/>
            <person name="Larimer F."/>
            <person name="Land M."/>
            <person name="Hauser L."/>
            <person name="Kyrpides N."/>
            <person name="Mikhailova N."/>
            <person name="Dunfield P.F."/>
            <person name="Dedysh S.N."/>
            <person name="Liesack W."/>
            <person name="Saw J.H."/>
            <person name="Alam M."/>
            <person name="Chen Y."/>
            <person name="Murrell J.C."/>
            <person name="Richardson P."/>
        </authorList>
    </citation>
    <scope>NUCLEOTIDE SEQUENCE [LARGE SCALE GENOMIC DNA]</scope>
    <source>
        <strain evidence="4">ATCC 9039 / DSM 1715 / NCIMB 8712</strain>
    </source>
</reference>
<name>B2IGV8_BEII9</name>
<dbReference type="InterPro" id="IPR039246">
    <property type="entry name" value="Flagellar_FlgA"/>
</dbReference>
<dbReference type="eggNOG" id="COG1261">
    <property type="taxonomic scope" value="Bacteria"/>
</dbReference>
<dbReference type="PANTHER" id="PTHR36307:SF1">
    <property type="entry name" value="FLAGELLA BASAL BODY P-RING FORMATION PROTEIN FLGA"/>
    <property type="match status" value="1"/>
</dbReference>
<keyword evidence="1" id="KW-0574">Periplasm</keyword>
<gene>
    <name evidence="3" type="ordered locus">Bind_3652</name>
</gene>
<keyword evidence="3" id="KW-0282">Flagellum</keyword>
<keyword evidence="3" id="KW-0966">Cell projection</keyword>
<evidence type="ECO:0000313" key="4">
    <source>
        <dbReference type="Proteomes" id="UP000001695"/>
    </source>
</evidence>
<feature type="signal peptide" evidence="1">
    <location>
        <begin position="1"/>
        <end position="34"/>
    </location>
</feature>
<sequence length="166" mass="17395">MHRKPWFLISSLRFLPLGVAACLSTLSAVHPVEASDALVLPVPTTTIYPGDTIKEAWIIEREFAANSTYARGNVLTERAALVGKAARRTLLPGVPIPINALSEPKAVLNGAKVRIVFMESGLTITAFGSALQSGSVGDNVSVRNLDSGLTVSGIVQADGSIRVSGS</sequence>
<dbReference type="GO" id="GO:0042597">
    <property type="term" value="C:periplasmic space"/>
    <property type="evidence" value="ECO:0007669"/>
    <property type="project" value="UniProtKB-SubCell"/>
</dbReference>
<keyword evidence="1" id="KW-1005">Bacterial flagellum biogenesis</keyword>
<feature type="domain" description="Flagella basal body P-ring formation protein FlgA SAF" evidence="2">
    <location>
        <begin position="42"/>
        <end position="163"/>
    </location>
</feature>
<dbReference type="PANTHER" id="PTHR36307">
    <property type="entry name" value="FLAGELLA BASAL BODY P-RING FORMATION PROTEIN FLGA"/>
    <property type="match status" value="1"/>
</dbReference>
<comment type="function">
    <text evidence="1">Involved in the assembly process of the P-ring formation. It may associate with FlgF on the rod constituting a structure essential for the P-ring assembly or may act as a modulator protein for the P-ring assembly.</text>
</comment>
<comment type="subcellular location">
    <subcellularLocation>
        <location evidence="1">Periplasm</location>
    </subcellularLocation>
</comment>
<dbReference type="Proteomes" id="UP000001695">
    <property type="component" value="Chromosome"/>
</dbReference>
<accession>B2IGV8</accession>
<keyword evidence="3" id="KW-0969">Cilium</keyword>
<dbReference type="AlphaFoldDB" id="B2IGV8"/>
<dbReference type="Gene3D" id="2.30.30.760">
    <property type="match status" value="1"/>
</dbReference>
<evidence type="ECO:0000256" key="1">
    <source>
        <dbReference type="RuleBase" id="RU362063"/>
    </source>
</evidence>
<reference evidence="3 4" key="2">
    <citation type="journal article" date="2010" name="J. Bacteriol.">
        <title>Complete genome sequence of Beijerinckia indica subsp. indica.</title>
        <authorList>
            <person name="Tamas I."/>
            <person name="Dedysh S.N."/>
            <person name="Liesack W."/>
            <person name="Stott M.B."/>
            <person name="Alam M."/>
            <person name="Murrell J.C."/>
            <person name="Dunfield P.F."/>
        </authorList>
    </citation>
    <scope>NUCLEOTIDE SEQUENCE [LARGE SCALE GENOMIC DNA]</scope>
    <source>
        <strain evidence="4">ATCC 9039 / DSM 1715 / NCIMB 8712</strain>
    </source>
</reference>
<dbReference type="InterPro" id="IPR017585">
    <property type="entry name" value="SAF_FlgA"/>
</dbReference>
<organism evidence="3 4">
    <name type="scientific">Beijerinckia indica subsp. indica (strain ATCC 9039 / DSM 1715 / NCIMB 8712)</name>
    <dbReference type="NCBI Taxonomy" id="395963"/>
    <lineage>
        <taxon>Bacteria</taxon>
        <taxon>Pseudomonadati</taxon>
        <taxon>Pseudomonadota</taxon>
        <taxon>Alphaproteobacteria</taxon>
        <taxon>Hyphomicrobiales</taxon>
        <taxon>Beijerinckiaceae</taxon>
        <taxon>Beijerinckia</taxon>
    </lineage>
</organism>
<evidence type="ECO:0000313" key="3">
    <source>
        <dbReference type="EMBL" id="ACB97204.1"/>
    </source>
</evidence>
<dbReference type="KEGG" id="bid:Bind_3652"/>
<dbReference type="NCBIfam" id="TIGR03170">
    <property type="entry name" value="flgA_cterm"/>
    <property type="match status" value="1"/>
</dbReference>
<proteinExistence type="inferred from homology"/>
<protein>
    <recommendedName>
        <fullName evidence="1">Flagella basal body P-ring formation protein FlgA</fullName>
    </recommendedName>
</protein>
<dbReference type="STRING" id="395963.Bind_3652"/>
<dbReference type="HOGENOM" id="CLU_131516_1_0_5"/>
<dbReference type="GO" id="GO:0044780">
    <property type="term" value="P:bacterial-type flagellum assembly"/>
    <property type="evidence" value="ECO:0007669"/>
    <property type="project" value="InterPro"/>
</dbReference>
<evidence type="ECO:0000259" key="2">
    <source>
        <dbReference type="Pfam" id="PF13144"/>
    </source>
</evidence>
<dbReference type="Pfam" id="PF13144">
    <property type="entry name" value="ChapFlgA"/>
    <property type="match status" value="1"/>
</dbReference>
<keyword evidence="4" id="KW-1185">Reference proteome</keyword>